<dbReference type="InterPro" id="IPR027417">
    <property type="entry name" value="P-loop_NTPase"/>
</dbReference>
<dbReference type="InterPro" id="IPR041118">
    <property type="entry name" value="Rx_N"/>
</dbReference>
<dbReference type="GO" id="GO:0043531">
    <property type="term" value="F:ADP binding"/>
    <property type="evidence" value="ECO:0007669"/>
    <property type="project" value="InterPro"/>
</dbReference>
<evidence type="ECO:0000256" key="3">
    <source>
        <dbReference type="ARBA" id="ARBA00022737"/>
    </source>
</evidence>
<feature type="domain" description="Disease resistance N-terminal" evidence="8">
    <location>
        <begin position="13"/>
        <end position="94"/>
    </location>
</feature>
<evidence type="ECO:0000256" key="4">
    <source>
        <dbReference type="ARBA" id="ARBA00022741"/>
    </source>
</evidence>
<evidence type="ECO:0000256" key="5">
    <source>
        <dbReference type="ARBA" id="ARBA00022821"/>
    </source>
</evidence>
<keyword evidence="2" id="KW-0433">Leucine-rich repeat</keyword>
<comment type="similarity">
    <text evidence="1">Belongs to the disease resistance NB-LRR family.</text>
</comment>
<name>A0A0A9D904_ARUDO</name>
<dbReference type="InterPro" id="IPR038005">
    <property type="entry name" value="RX-like_CC"/>
</dbReference>
<proteinExistence type="inferred from homology"/>
<accession>A0A0A9D904</accession>
<keyword evidence="5" id="KW-0611">Plant defense</keyword>
<feature type="domain" description="NB-ARC" evidence="7">
    <location>
        <begin position="182"/>
        <end position="358"/>
    </location>
</feature>
<dbReference type="GO" id="GO:0006952">
    <property type="term" value="P:defense response"/>
    <property type="evidence" value="ECO:0007669"/>
    <property type="project" value="UniProtKB-KW"/>
</dbReference>
<keyword evidence="4" id="KW-0547">Nucleotide-binding</keyword>
<evidence type="ECO:0000256" key="6">
    <source>
        <dbReference type="SAM" id="MobiDB-lite"/>
    </source>
</evidence>
<dbReference type="InterPro" id="IPR002182">
    <property type="entry name" value="NB-ARC"/>
</dbReference>
<sequence length="545" mass="61672">MEATVVSVGKAVLNGALGSAKSKAVEEVALQLGVERDVTFIGDELEMMQSFLMTADEEDDKHKVLTTWVKHVRELAYNVEDSLMDFALLSDKEPCFWCIPRTLWARRDIAKEVKELKAKVEDVSSRNLRYRLIKDGSGSRPTTAEKQVSVDRTTIFCINEAKHAAMEREKPKMNLHQLITSDEKNLNVIAVWGTSGDLGKTSEIRKSYDDQAIYKGFECRAWVQFLDPFNPYIFFKDLVRQFYTYSHEVTRGSKIGNVPGYDILKELEKLERMGPSYFADEVALHVNKKRYLIVIDGLSSLVEWDWVKTYFPDKKNGSRIIVSAQKVEIAILCTEHPYQVTELKQLSSEQAIYLFHKVMPAPDSTGPTSNSKTVHTSGNNSTIFSSELLEEETNPNDGGIDNGSSSAGKKFERSRTFGLVDDMLIGRKTEKSKLIDLICQPDDKQVISVWGMGGLGKTTLVRSVYRSQQIGGWRRAWVTALRPFNREMLLRSICLQLHKDIQENPTIKTMGYQELITVAQQKKGTYHNDGTSRVDPRANSASRKV</sequence>
<evidence type="ECO:0000256" key="1">
    <source>
        <dbReference type="ARBA" id="ARBA00008894"/>
    </source>
</evidence>
<evidence type="ECO:0000259" key="8">
    <source>
        <dbReference type="Pfam" id="PF18052"/>
    </source>
</evidence>
<organism evidence="9">
    <name type="scientific">Arundo donax</name>
    <name type="common">Giant reed</name>
    <name type="synonym">Donax arundinaceus</name>
    <dbReference type="NCBI Taxonomy" id="35708"/>
    <lineage>
        <taxon>Eukaryota</taxon>
        <taxon>Viridiplantae</taxon>
        <taxon>Streptophyta</taxon>
        <taxon>Embryophyta</taxon>
        <taxon>Tracheophyta</taxon>
        <taxon>Spermatophyta</taxon>
        <taxon>Magnoliopsida</taxon>
        <taxon>Liliopsida</taxon>
        <taxon>Poales</taxon>
        <taxon>Poaceae</taxon>
        <taxon>PACMAD clade</taxon>
        <taxon>Arundinoideae</taxon>
        <taxon>Arundineae</taxon>
        <taxon>Arundo</taxon>
    </lineage>
</organism>
<evidence type="ECO:0008006" key="10">
    <source>
        <dbReference type="Google" id="ProtNLM"/>
    </source>
</evidence>
<dbReference type="SUPFAM" id="SSF52540">
    <property type="entry name" value="P-loop containing nucleoside triphosphate hydrolases"/>
    <property type="match status" value="2"/>
</dbReference>
<evidence type="ECO:0000256" key="2">
    <source>
        <dbReference type="ARBA" id="ARBA00022614"/>
    </source>
</evidence>
<dbReference type="PANTHER" id="PTHR19338:SF56">
    <property type="entry name" value="DISEASE RESISTANCE PROTEIN RPM1"/>
    <property type="match status" value="1"/>
</dbReference>
<reference evidence="9" key="1">
    <citation type="submission" date="2014-09" db="EMBL/GenBank/DDBJ databases">
        <authorList>
            <person name="Magalhaes I.L.F."/>
            <person name="Oliveira U."/>
            <person name="Santos F.R."/>
            <person name="Vidigal T.H.D.A."/>
            <person name="Brescovit A.D."/>
            <person name="Santos A.J."/>
        </authorList>
    </citation>
    <scope>NUCLEOTIDE SEQUENCE</scope>
    <source>
        <tissue evidence="9">Shoot tissue taken approximately 20 cm above the soil surface</tissue>
    </source>
</reference>
<feature type="domain" description="NB-ARC" evidence="7">
    <location>
        <begin position="428"/>
        <end position="504"/>
    </location>
</feature>
<evidence type="ECO:0000259" key="7">
    <source>
        <dbReference type="Pfam" id="PF00931"/>
    </source>
</evidence>
<dbReference type="Pfam" id="PF18052">
    <property type="entry name" value="Rx_N"/>
    <property type="match status" value="1"/>
</dbReference>
<dbReference type="PANTHER" id="PTHR19338">
    <property type="entry name" value="TRANSLOCASE OF INNER MITOCHONDRIAL MEMBRANE 13 HOMOLOG"/>
    <property type="match status" value="1"/>
</dbReference>
<reference evidence="9" key="2">
    <citation type="journal article" date="2015" name="Data Brief">
        <title>Shoot transcriptome of the giant reed, Arundo donax.</title>
        <authorList>
            <person name="Barrero R.A."/>
            <person name="Guerrero F.D."/>
            <person name="Moolhuijzen P."/>
            <person name="Goolsby J.A."/>
            <person name="Tidwell J."/>
            <person name="Bellgard S.E."/>
            <person name="Bellgard M.I."/>
        </authorList>
    </citation>
    <scope>NUCLEOTIDE SEQUENCE</scope>
    <source>
        <tissue evidence="9">Shoot tissue taken approximately 20 cm above the soil surface</tissue>
    </source>
</reference>
<protein>
    <recommendedName>
        <fullName evidence="10">NB-ARC domain-containing protein</fullName>
    </recommendedName>
</protein>
<dbReference type="EMBL" id="GBRH01214747">
    <property type="protein sequence ID" value="JAD83148.1"/>
    <property type="molecule type" value="Transcribed_RNA"/>
</dbReference>
<feature type="region of interest" description="Disordered" evidence="6">
    <location>
        <begin position="524"/>
        <end position="545"/>
    </location>
</feature>
<keyword evidence="3" id="KW-0677">Repeat</keyword>
<dbReference type="CDD" id="cd14798">
    <property type="entry name" value="RX-CC_like"/>
    <property type="match status" value="1"/>
</dbReference>
<dbReference type="Gene3D" id="1.20.5.4130">
    <property type="match status" value="1"/>
</dbReference>
<evidence type="ECO:0000313" key="9">
    <source>
        <dbReference type="EMBL" id="JAD83148.1"/>
    </source>
</evidence>
<dbReference type="Gene3D" id="3.40.50.300">
    <property type="entry name" value="P-loop containing nucleotide triphosphate hydrolases"/>
    <property type="match status" value="2"/>
</dbReference>
<dbReference type="AlphaFoldDB" id="A0A0A9D904"/>
<dbReference type="Pfam" id="PF00931">
    <property type="entry name" value="NB-ARC"/>
    <property type="match status" value="2"/>
</dbReference>